<dbReference type="RefSeq" id="WP_093143912.1">
    <property type="nucleotide sequence ID" value="NZ_FOXF01000087.1"/>
</dbReference>
<evidence type="ECO:0000259" key="1">
    <source>
        <dbReference type="Pfam" id="PF12564"/>
    </source>
</evidence>
<evidence type="ECO:0000313" key="2">
    <source>
        <dbReference type="EMBL" id="SFP79850.1"/>
    </source>
</evidence>
<accession>A0A662ZKD0</accession>
<dbReference type="InterPro" id="IPR022221">
    <property type="entry name" value="TypeIII_RM_meth"/>
</dbReference>
<name>A0A662ZKD0_9GAMM</name>
<feature type="domain" description="Type III restriction/modification enzyme methylation subunit" evidence="1">
    <location>
        <begin position="38"/>
        <end position="82"/>
    </location>
</feature>
<dbReference type="OrthoDB" id="9800801at2"/>
<dbReference type="Pfam" id="PF12564">
    <property type="entry name" value="TypeIII_RM_meth"/>
    <property type="match status" value="1"/>
</dbReference>
<sequence length="102" mass="11854">MSNFFDILLDVLKQDNRFVANDGTFMRNAVYEASIQMDSNLIHLLLANPETKKEFFRDVDGVLVFDKVGFGWVINNRQFLPDRQYETTSTKECKNVDLPCKL</sequence>
<keyword evidence="3" id="KW-1185">Reference proteome</keyword>
<organism evidence="2 3">
    <name type="scientific">Ruminobacter amylophilus</name>
    <dbReference type="NCBI Taxonomy" id="867"/>
    <lineage>
        <taxon>Bacteria</taxon>
        <taxon>Pseudomonadati</taxon>
        <taxon>Pseudomonadota</taxon>
        <taxon>Gammaproteobacteria</taxon>
        <taxon>Aeromonadales</taxon>
        <taxon>Succinivibrionaceae</taxon>
        <taxon>Ruminobacter</taxon>
    </lineage>
</organism>
<protein>
    <submittedName>
        <fullName evidence="2">Type III restriction/modification enzyme methylation subunit</fullName>
    </submittedName>
</protein>
<dbReference type="AlphaFoldDB" id="A0A662ZKD0"/>
<gene>
    <name evidence="2" type="ORF">SAMN02910344_02324</name>
</gene>
<evidence type="ECO:0000313" key="3">
    <source>
        <dbReference type="Proteomes" id="UP000243745"/>
    </source>
</evidence>
<dbReference type="Proteomes" id="UP000243745">
    <property type="component" value="Unassembled WGS sequence"/>
</dbReference>
<reference evidence="2 3" key="1">
    <citation type="submission" date="2016-10" db="EMBL/GenBank/DDBJ databases">
        <authorList>
            <person name="Varghese N."/>
            <person name="Submissions S."/>
        </authorList>
    </citation>
    <scope>NUCLEOTIDE SEQUENCE [LARGE SCALE GENOMIC DNA]</scope>
    <source>
        <strain evidence="2 3">DSM 1361</strain>
    </source>
</reference>
<proteinExistence type="predicted"/>
<dbReference type="EMBL" id="FOXF01000087">
    <property type="protein sequence ID" value="SFP79850.1"/>
    <property type="molecule type" value="Genomic_DNA"/>
</dbReference>